<feature type="binding site" evidence="7">
    <location>
        <position position="46"/>
    </location>
    <ligand>
        <name>ATP</name>
        <dbReference type="ChEBI" id="CHEBI:30616"/>
    </ligand>
</feature>
<dbReference type="InterPro" id="IPR008271">
    <property type="entry name" value="Ser/Thr_kinase_AS"/>
</dbReference>
<dbReference type="SMART" id="SM00220">
    <property type="entry name" value="S_TKc"/>
    <property type="match status" value="1"/>
</dbReference>
<dbReference type="Gene3D" id="3.30.200.20">
    <property type="entry name" value="Phosphorylase Kinase, domain 1"/>
    <property type="match status" value="1"/>
</dbReference>
<dbReference type="OrthoDB" id="9762169at2"/>
<dbReference type="Pfam" id="PF00069">
    <property type="entry name" value="Pkinase"/>
    <property type="match status" value="1"/>
</dbReference>
<keyword evidence="12" id="KW-1185">Reference proteome</keyword>
<sequence length="892" mass="92024">MPEISALNLQPGQIVGGYLLIAPLGSGAMGSVWRVQDGGGNEFAMKILRDSLMDANSPEAEREQQLARERLRREGTALRRVDHPGVCHIVDMELDDSLAFIVTELIPGSNLFDDVERNGRYEPVDLMHLAKRLIDAVDAVHAAGIIHRDIKPTNVMISDSGPVLVDFGIAMGEGETHVTRTGLVMGTPGFIAPEIIDGAEADEATDWWSLAAVLGFAGTGQAVFGTKPLMTVLEREASGHANLAGLLPRTQEAMRSALDPDRMRRCSAQELLQAITADALQSQAHVASSTQLPAFPAKHPKSKGPSSHSAAPGTPVSQASDAASRTASSLPVSDDPSEASHTEAMPPFGISSSAVSGARAAWRDAAGTLELPTGDAAKAALERDAEQAEQIESLLNGDFENYDYSADYPDNSPDEGTPASAADRSGNPNNGDAGAYADGSPTAVGFATPRGTTAASRRSSPTAATVPLPPQQTDAMHDGIAATAESDSAAGRLTPLVIGGIGATSAAAAASKGSTARIAASDGADVPGIAGVPMPPIGPTSGMPAPPRHTPDMPNAELTQSDGENATEPQEQGSQESSQIPATAEAPDTAGQPSESQEAQTPFDSAHYISTWSTCYSQHATIAAVLMGITLVLLAASFPGIVALAGPLLFIVALAMGFGLRAAFQREARHEGKRMPSDTAWSVLGAPWHLAQAVATGLIGCLAFEIVYFAIIAVCTIVSGPVPASTGGDVGISLADLFSGALPDSAILPVPLGESNTTDGLELMAAAAAGWSAALGSMRLVRFLRNFAPILSIGLGWPCVGRQFNASSPRRADSSQSSESSKLGSPNAPANPDSDSNAHRAQSGSANRGPCTVNPHDRSRIALIAWAAFTALLAIATAAGIPIEWAPFVIAI</sequence>
<protein>
    <recommendedName>
        <fullName evidence="2">non-specific serine/threonine protein kinase</fullName>
        <ecNumber evidence="2">2.7.11.1</ecNumber>
    </recommendedName>
</protein>
<evidence type="ECO:0000256" key="7">
    <source>
        <dbReference type="PROSITE-ProRule" id="PRU10141"/>
    </source>
</evidence>
<evidence type="ECO:0000313" key="11">
    <source>
        <dbReference type="EMBL" id="OZG53964.1"/>
    </source>
</evidence>
<keyword evidence="5 11" id="KW-0418">Kinase</keyword>
<evidence type="ECO:0000256" key="5">
    <source>
        <dbReference type="ARBA" id="ARBA00022777"/>
    </source>
</evidence>
<evidence type="ECO:0000256" key="2">
    <source>
        <dbReference type="ARBA" id="ARBA00012513"/>
    </source>
</evidence>
<feature type="compositionally biased region" description="Low complexity" evidence="8">
    <location>
        <begin position="814"/>
        <end position="825"/>
    </location>
</feature>
<keyword evidence="9" id="KW-1133">Transmembrane helix</keyword>
<evidence type="ECO:0000256" key="9">
    <source>
        <dbReference type="SAM" id="Phobius"/>
    </source>
</evidence>
<dbReference type="InterPro" id="IPR011009">
    <property type="entry name" value="Kinase-like_dom_sf"/>
</dbReference>
<feature type="domain" description="Protein kinase" evidence="10">
    <location>
        <begin position="18"/>
        <end position="280"/>
    </location>
</feature>
<dbReference type="PANTHER" id="PTHR43671">
    <property type="entry name" value="SERINE/THREONINE-PROTEIN KINASE NEK"/>
    <property type="match status" value="1"/>
</dbReference>
<feature type="compositionally biased region" description="Low complexity" evidence="8">
    <location>
        <begin position="303"/>
        <end position="313"/>
    </location>
</feature>
<dbReference type="InterPro" id="IPR050660">
    <property type="entry name" value="NEK_Ser/Thr_kinase"/>
</dbReference>
<feature type="region of interest" description="Disordered" evidence="8">
    <location>
        <begin position="527"/>
        <end position="601"/>
    </location>
</feature>
<name>A0A261F4D2_9BIFI</name>
<keyword evidence="9" id="KW-0812">Transmembrane</keyword>
<dbReference type="EMBL" id="MWWQ01000001">
    <property type="protein sequence ID" value="OZG53964.1"/>
    <property type="molecule type" value="Genomic_DNA"/>
</dbReference>
<dbReference type="InterPro" id="IPR017441">
    <property type="entry name" value="Protein_kinase_ATP_BS"/>
</dbReference>
<feature type="region of interest" description="Disordered" evidence="8">
    <location>
        <begin position="808"/>
        <end position="853"/>
    </location>
</feature>
<evidence type="ECO:0000313" key="12">
    <source>
        <dbReference type="Proteomes" id="UP000216454"/>
    </source>
</evidence>
<dbReference type="CDD" id="cd14014">
    <property type="entry name" value="STKc_PknB_like"/>
    <property type="match status" value="1"/>
</dbReference>
<proteinExistence type="inferred from homology"/>
<keyword evidence="4 7" id="KW-0547">Nucleotide-binding</keyword>
<dbReference type="SUPFAM" id="SSF56112">
    <property type="entry name" value="Protein kinase-like (PK-like)"/>
    <property type="match status" value="1"/>
</dbReference>
<accession>A0A261F4D2</accession>
<dbReference type="PANTHER" id="PTHR43671:SF13">
    <property type="entry name" value="SERINE_THREONINE-PROTEIN KINASE NEK2"/>
    <property type="match status" value="1"/>
</dbReference>
<evidence type="ECO:0000256" key="3">
    <source>
        <dbReference type="ARBA" id="ARBA00022679"/>
    </source>
</evidence>
<evidence type="ECO:0000256" key="6">
    <source>
        <dbReference type="ARBA" id="ARBA00022840"/>
    </source>
</evidence>
<evidence type="ECO:0000256" key="8">
    <source>
        <dbReference type="SAM" id="MobiDB-lite"/>
    </source>
</evidence>
<evidence type="ECO:0000259" key="10">
    <source>
        <dbReference type="PROSITE" id="PS50011"/>
    </source>
</evidence>
<feature type="transmembrane region" description="Helical" evidence="9">
    <location>
        <begin position="863"/>
        <end position="883"/>
    </location>
</feature>
<gene>
    <name evidence="11" type="ORF">PSSU_0067</name>
</gene>
<dbReference type="RefSeq" id="WP_094690422.1">
    <property type="nucleotide sequence ID" value="NZ_MWWQ01000001.1"/>
</dbReference>
<feature type="compositionally biased region" description="Polar residues" evidence="8">
    <location>
        <begin position="591"/>
        <end position="601"/>
    </location>
</feature>
<keyword evidence="6 7" id="KW-0067">ATP-binding</keyword>
<dbReference type="InterPro" id="IPR000719">
    <property type="entry name" value="Prot_kinase_dom"/>
</dbReference>
<evidence type="ECO:0000256" key="1">
    <source>
        <dbReference type="ARBA" id="ARBA00010886"/>
    </source>
</evidence>
<dbReference type="GO" id="GO:0004674">
    <property type="term" value="F:protein serine/threonine kinase activity"/>
    <property type="evidence" value="ECO:0007669"/>
    <property type="project" value="UniProtKB-EC"/>
</dbReference>
<feature type="region of interest" description="Disordered" evidence="8">
    <location>
        <begin position="294"/>
        <end position="351"/>
    </location>
</feature>
<reference evidence="11 12" key="1">
    <citation type="journal article" date="2017" name="BMC Genomics">
        <title>Comparative genomic and phylogenomic analyses of the Bifidobacteriaceae family.</title>
        <authorList>
            <person name="Lugli G.A."/>
            <person name="Milani C."/>
            <person name="Turroni F."/>
            <person name="Duranti S."/>
            <person name="Mancabelli L."/>
            <person name="Mangifesta M."/>
            <person name="Ferrario C."/>
            <person name="Modesto M."/>
            <person name="Mattarelli P."/>
            <person name="Jiri K."/>
            <person name="van Sinderen D."/>
            <person name="Ventura M."/>
        </authorList>
    </citation>
    <scope>NUCLEOTIDE SEQUENCE [LARGE SCALE GENOMIC DNA]</scope>
    <source>
        <strain evidence="11 12">DSM 24744</strain>
    </source>
</reference>
<feature type="region of interest" description="Disordered" evidence="8">
    <location>
        <begin position="400"/>
        <end position="474"/>
    </location>
</feature>
<dbReference type="PROSITE" id="PS00107">
    <property type="entry name" value="PROTEIN_KINASE_ATP"/>
    <property type="match status" value="1"/>
</dbReference>
<feature type="compositionally biased region" description="Polar residues" evidence="8">
    <location>
        <begin position="315"/>
        <end position="331"/>
    </location>
</feature>
<feature type="compositionally biased region" description="Low complexity" evidence="8">
    <location>
        <begin position="447"/>
        <end position="465"/>
    </location>
</feature>
<comment type="caution">
    <text evidence="11">The sequence shown here is derived from an EMBL/GenBank/DDBJ whole genome shotgun (WGS) entry which is preliminary data.</text>
</comment>
<feature type="compositionally biased region" description="Low complexity" evidence="8">
    <location>
        <begin position="568"/>
        <end position="579"/>
    </location>
</feature>
<evidence type="ECO:0000256" key="4">
    <source>
        <dbReference type="ARBA" id="ARBA00022741"/>
    </source>
</evidence>
<dbReference type="PROSITE" id="PS50011">
    <property type="entry name" value="PROTEIN_KINASE_DOM"/>
    <property type="match status" value="1"/>
</dbReference>
<dbReference type="AlphaFoldDB" id="A0A261F4D2"/>
<feature type="compositionally biased region" description="Polar residues" evidence="8">
    <location>
        <begin position="833"/>
        <end position="846"/>
    </location>
</feature>
<dbReference type="PROSITE" id="PS00108">
    <property type="entry name" value="PROTEIN_KINASE_ST"/>
    <property type="match status" value="1"/>
</dbReference>
<organism evidence="11 12">
    <name type="scientific">Pseudoscardovia suis</name>
    <dbReference type="NCBI Taxonomy" id="987063"/>
    <lineage>
        <taxon>Bacteria</taxon>
        <taxon>Bacillati</taxon>
        <taxon>Actinomycetota</taxon>
        <taxon>Actinomycetes</taxon>
        <taxon>Bifidobacteriales</taxon>
        <taxon>Bifidobacteriaceae</taxon>
        <taxon>Pseudoscardovia</taxon>
    </lineage>
</organism>
<comment type="similarity">
    <text evidence="1">Belongs to the protein kinase superfamily. NEK Ser/Thr protein kinase family. NIMA subfamily.</text>
</comment>
<feature type="compositionally biased region" description="Pro residues" evidence="8">
    <location>
        <begin position="533"/>
        <end position="548"/>
    </location>
</feature>
<dbReference type="Proteomes" id="UP000216454">
    <property type="component" value="Unassembled WGS sequence"/>
</dbReference>
<keyword evidence="3" id="KW-0808">Transferase</keyword>
<feature type="transmembrane region" description="Helical" evidence="9">
    <location>
        <begin position="644"/>
        <end position="664"/>
    </location>
</feature>
<dbReference type="EC" id="2.7.11.1" evidence="2"/>
<dbReference type="GO" id="GO:0005524">
    <property type="term" value="F:ATP binding"/>
    <property type="evidence" value="ECO:0007669"/>
    <property type="project" value="UniProtKB-UniRule"/>
</dbReference>
<keyword evidence="9" id="KW-0472">Membrane</keyword>
<dbReference type="Gene3D" id="1.10.510.10">
    <property type="entry name" value="Transferase(Phosphotransferase) domain 1"/>
    <property type="match status" value="1"/>
</dbReference>